<protein>
    <submittedName>
        <fullName evidence="2">DNA-binding protein</fullName>
    </submittedName>
</protein>
<evidence type="ECO:0000313" key="3">
    <source>
        <dbReference type="Proteomes" id="UP000030014"/>
    </source>
</evidence>
<keyword evidence="2" id="KW-0238">DNA-binding</keyword>
<dbReference type="EMBL" id="JDRY01000174">
    <property type="protein sequence ID" value="KGM93057.1"/>
    <property type="molecule type" value="Genomic_DNA"/>
</dbReference>
<dbReference type="PROSITE" id="PS50943">
    <property type="entry name" value="HTH_CROC1"/>
    <property type="match status" value="1"/>
</dbReference>
<gene>
    <name evidence="2" type="ORF">Z955_16140</name>
</gene>
<dbReference type="Pfam" id="PF01381">
    <property type="entry name" value="HTH_3"/>
    <property type="match status" value="1"/>
</dbReference>
<evidence type="ECO:0000259" key="1">
    <source>
        <dbReference type="PROSITE" id="PS50943"/>
    </source>
</evidence>
<dbReference type="RefSeq" id="WP_039258819.1">
    <property type="nucleotide sequence ID" value="NZ_JDRY01000174.1"/>
</dbReference>
<dbReference type="Proteomes" id="UP000030014">
    <property type="component" value="Unassembled WGS sequence"/>
</dbReference>
<accession>A0A0A0HWX9</accession>
<dbReference type="SMART" id="SM00530">
    <property type="entry name" value="HTH_XRE"/>
    <property type="match status" value="1"/>
</dbReference>
<dbReference type="CDD" id="cd00093">
    <property type="entry name" value="HTH_XRE"/>
    <property type="match status" value="1"/>
</dbReference>
<evidence type="ECO:0000313" key="2">
    <source>
        <dbReference type="EMBL" id="KGM93057.1"/>
    </source>
</evidence>
<dbReference type="Gene3D" id="1.10.260.40">
    <property type="entry name" value="lambda repressor-like DNA-binding domains"/>
    <property type="match status" value="1"/>
</dbReference>
<comment type="caution">
    <text evidence="2">The sequence shown here is derived from an EMBL/GenBank/DDBJ whole genome shotgun (WGS) entry which is preliminary data.</text>
</comment>
<sequence length="180" mass="20574">MALSKKKLGQLLKQARNFKSDIIGKHYTQRMLADDINRSQSYIGDIESGRTYPSFSTLNDIAEACGVPVSYFQDYDDINYNIDTFIKSQLNILSETELSAIREAIKNDPNIKLPHILDCSKTLSTNLFKTTKENVQFLLSQPSIINFCEVDINDLSEDEASEFVDEVLRQVKLVSYKYKK</sequence>
<proteinExistence type="predicted"/>
<dbReference type="AlphaFoldDB" id="A0A0A0HWX9"/>
<dbReference type="InterPro" id="IPR010982">
    <property type="entry name" value="Lambda_DNA-bd_dom_sf"/>
</dbReference>
<name>A0A0A0HWX9_CLOBO</name>
<dbReference type="GO" id="GO:0003677">
    <property type="term" value="F:DNA binding"/>
    <property type="evidence" value="ECO:0007669"/>
    <property type="project" value="UniProtKB-KW"/>
</dbReference>
<dbReference type="SUPFAM" id="SSF47413">
    <property type="entry name" value="lambda repressor-like DNA-binding domains"/>
    <property type="match status" value="1"/>
</dbReference>
<feature type="domain" description="HTH cro/C1-type" evidence="1">
    <location>
        <begin position="25"/>
        <end position="72"/>
    </location>
</feature>
<organism evidence="2 3">
    <name type="scientific">Clostridium botulinum C/D str. DC5</name>
    <dbReference type="NCBI Taxonomy" id="1443128"/>
    <lineage>
        <taxon>Bacteria</taxon>
        <taxon>Bacillati</taxon>
        <taxon>Bacillota</taxon>
        <taxon>Clostridia</taxon>
        <taxon>Eubacteriales</taxon>
        <taxon>Clostridiaceae</taxon>
        <taxon>Clostridium</taxon>
    </lineage>
</organism>
<dbReference type="InterPro" id="IPR001387">
    <property type="entry name" value="Cro/C1-type_HTH"/>
</dbReference>
<reference evidence="2 3" key="1">
    <citation type="submission" date="2014-01" db="EMBL/GenBank/DDBJ databases">
        <title>Plasmidome dynamics in the species complex Clostridium novyi sensu lato converts strains of independent lineages into distinctly different pathogens.</title>
        <authorList>
            <person name="Skarin H."/>
            <person name="Segerman B."/>
        </authorList>
    </citation>
    <scope>NUCLEOTIDE SEQUENCE [LARGE SCALE GENOMIC DNA]</scope>
    <source>
        <strain evidence="2 3">DC5</strain>
    </source>
</reference>